<dbReference type="Pfam" id="PF00017">
    <property type="entry name" value="SH2"/>
    <property type="match status" value="1"/>
</dbReference>
<dbReference type="PRINTS" id="PR00401">
    <property type="entry name" value="SH2DOMAIN"/>
</dbReference>
<dbReference type="SUPFAM" id="SSF55550">
    <property type="entry name" value="SH2 domain"/>
    <property type="match status" value="1"/>
</dbReference>
<accession>A0A8T2JRZ1</accession>
<evidence type="ECO:0000256" key="5">
    <source>
        <dbReference type="PROSITE-ProRule" id="PRU00191"/>
    </source>
</evidence>
<evidence type="ECO:0000256" key="1">
    <source>
        <dbReference type="ARBA" id="ARBA00022588"/>
    </source>
</evidence>
<keyword evidence="2" id="KW-0391">Immunity</keyword>
<dbReference type="Gene3D" id="3.30.505.10">
    <property type="entry name" value="SH2 domain"/>
    <property type="match status" value="1"/>
</dbReference>
<proteinExistence type="predicted"/>
<evidence type="ECO:0000313" key="7">
    <source>
        <dbReference type="EMBL" id="KAG8448009.1"/>
    </source>
</evidence>
<keyword evidence="3 5" id="KW-0727">SH2 domain</keyword>
<comment type="caution">
    <text evidence="7">The sequence shown here is derived from an EMBL/GenBank/DDBJ whole genome shotgun (WGS) entry which is preliminary data.</text>
</comment>
<protein>
    <recommendedName>
        <fullName evidence="6">SH2 domain-containing protein</fullName>
    </recommendedName>
</protein>
<evidence type="ECO:0000256" key="2">
    <source>
        <dbReference type="ARBA" id="ARBA00022859"/>
    </source>
</evidence>
<dbReference type="SMART" id="SM00252">
    <property type="entry name" value="SH2"/>
    <property type="match status" value="1"/>
</dbReference>
<dbReference type="GO" id="GO:0009966">
    <property type="term" value="P:regulation of signal transduction"/>
    <property type="evidence" value="ECO:0007669"/>
    <property type="project" value="TreeGrafter"/>
</dbReference>
<dbReference type="GO" id="GO:0045087">
    <property type="term" value="P:innate immune response"/>
    <property type="evidence" value="ECO:0007669"/>
    <property type="project" value="UniProtKB-KW"/>
</dbReference>
<keyword evidence="8" id="KW-1185">Reference proteome</keyword>
<dbReference type="GO" id="GO:0002250">
    <property type="term" value="P:adaptive immune response"/>
    <property type="evidence" value="ECO:0007669"/>
    <property type="project" value="UniProtKB-KW"/>
</dbReference>
<evidence type="ECO:0000256" key="4">
    <source>
        <dbReference type="ARBA" id="ARBA00023130"/>
    </source>
</evidence>
<evidence type="ECO:0000259" key="6">
    <source>
        <dbReference type="PROSITE" id="PS50001"/>
    </source>
</evidence>
<dbReference type="OrthoDB" id="10053436at2759"/>
<reference evidence="7" key="1">
    <citation type="thesis" date="2020" institute="ProQuest LLC" country="789 East Eisenhower Parkway, Ann Arbor, MI, USA">
        <title>Comparative Genomics and Chromosome Evolution.</title>
        <authorList>
            <person name="Mudd A.B."/>
        </authorList>
    </citation>
    <scope>NUCLEOTIDE SEQUENCE</scope>
    <source>
        <strain evidence="7">Female2</strain>
        <tissue evidence="7">Blood</tissue>
    </source>
</reference>
<dbReference type="GO" id="GO:0050776">
    <property type="term" value="P:regulation of immune response"/>
    <property type="evidence" value="ECO:0007669"/>
    <property type="project" value="TreeGrafter"/>
</dbReference>
<feature type="domain" description="SH2" evidence="6">
    <location>
        <begin position="8"/>
        <end position="104"/>
    </location>
</feature>
<dbReference type="InterPro" id="IPR000980">
    <property type="entry name" value="SH2"/>
</dbReference>
<dbReference type="InterPro" id="IPR036860">
    <property type="entry name" value="SH2_dom_sf"/>
</dbReference>
<dbReference type="Proteomes" id="UP000812440">
    <property type="component" value="Chromosome 8_10"/>
</dbReference>
<dbReference type="EMBL" id="JAACNH010000003">
    <property type="protein sequence ID" value="KAG8448009.1"/>
    <property type="molecule type" value="Genomic_DNA"/>
</dbReference>
<keyword evidence="4" id="KW-1064">Adaptive immunity</keyword>
<gene>
    <name evidence="7" type="ORF">GDO86_015202</name>
</gene>
<dbReference type="PANTHER" id="PTHR46051:SF1">
    <property type="entry name" value="INOSITOL POLYPHOSPHATE-RELATED PHOSPHATASE DOMAIN-CONTAINING PROTEIN"/>
    <property type="match status" value="1"/>
</dbReference>
<organism evidence="7 8">
    <name type="scientific">Hymenochirus boettgeri</name>
    <name type="common">Congo dwarf clawed frog</name>
    <dbReference type="NCBI Taxonomy" id="247094"/>
    <lineage>
        <taxon>Eukaryota</taxon>
        <taxon>Metazoa</taxon>
        <taxon>Chordata</taxon>
        <taxon>Craniata</taxon>
        <taxon>Vertebrata</taxon>
        <taxon>Euteleostomi</taxon>
        <taxon>Amphibia</taxon>
        <taxon>Batrachia</taxon>
        <taxon>Anura</taxon>
        <taxon>Pipoidea</taxon>
        <taxon>Pipidae</taxon>
        <taxon>Pipinae</taxon>
        <taxon>Hymenochirus</taxon>
    </lineage>
</organism>
<name>A0A8T2JRZ1_9PIPI</name>
<dbReference type="PROSITE" id="PS50001">
    <property type="entry name" value="SH2"/>
    <property type="match status" value="1"/>
</dbReference>
<evidence type="ECO:0000256" key="3">
    <source>
        <dbReference type="ARBA" id="ARBA00022999"/>
    </source>
</evidence>
<sequence>MRMEKVLVYHGNISREMGEQLLSNAGKDGSYLLRDSESMPGMYCLCVLHRDLVYTYRVHQTSTGSWTAEAAPGVQRRQFRKIQNLISAYGKPNQGIATHLQHPVIKTDSNNAEGLLIKNNP</sequence>
<dbReference type="PANTHER" id="PTHR46051">
    <property type="entry name" value="SH2 DOMAIN-CONTAINING PROTEIN"/>
    <property type="match status" value="1"/>
</dbReference>
<evidence type="ECO:0000313" key="8">
    <source>
        <dbReference type="Proteomes" id="UP000812440"/>
    </source>
</evidence>
<keyword evidence="1" id="KW-0399">Innate immunity</keyword>
<dbReference type="AlphaFoldDB" id="A0A8T2JRZ1"/>